<sequence length="649" mass="76570">MDFKKFISSLGLNLNNNIKQQNKTGDNIIQGNQFAENIINVNFDSNNIAKMQEMIELSMVGVNSEIKEKILPIDKLISDGKNQLALKEYISIFESEEFQSYSKNEKFLIYNGILNCYVNLNASETEIDKWSIKIEALGDVQDSHKYYYVKAIWKYNNGDLKIAKALNSKAISIDPNYINALSFDVLIRVRMKTISYEEASKELKELIRHDLLVKDISRIYGILGDISLMNDKFDESFEYYKESNEYEKGFAKELGKAISLYHLSIKKIRPDGLVDFQNIDFELLKESQSILERIYENKSDDFIGHSANVFLTYLFNIYSLTAKFDKTVKIFDEVREVLDFSNADITRLVVQAQVTKQIYDDEVFSHLDEYDVIKYKSFYLEICEEYQQAYDILLPAIEGKYFSDKLLRISFLNCLQGLRNYSDYLKYYKKFKNAEIDEVLLMNYIEYLEKSEKYDEMIEELHRLKECLRNPFITVAYMKTLRRHNLYNELDDFFKKLDEGVYSVIEGNFSMVTYDRLMSYLKRGNYSDFYSIYESLDMRKMREVERLILKINYYNAKGEYSNCGKAYFELYEHEKNPNDLVKAVQNMIIANEIPVAEMYLEYVNPMEIDQPEIYYMYSAMVLRDRNKLNDAFNKLEECKAFVTDLNSPF</sequence>
<dbReference type="EMBL" id="AMFJ01000805">
    <property type="protein sequence ID" value="EKE26442.1"/>
    <property type="molecule type" value="Genomic_DNA"/>
</dbReference>
<feature type="non-terminal residue" evidence="1">
    <location>
        <position position="649"/>
    </location>
</feature>
<protein>
    <submittedName>
        <fullName evidence="1">Uncharacterized protein</fullName>
    </submittedName>
</protein>
<gene>
    <name evidence="1" type="ORF">ACD_4C00289G0001</name>
</gene>
<reference evidence="1" key="1">
    <citation type="journal article" date="2012" name="Science">
        <title>Fermentation, hydrogen, and sulfur metabolism in multiple uncultivated bacterial phyla.</title>
        <authorList>
            <person name="Wrighton K.C."/>
            <person name="Thomas B.C."/>
            <person name="Sharon I."/>
            <person name="Miller C.S."/>
            <person name="Castelle C.J."/>
            <person name="VerBerkmoes N.C."/>
            <person name="Wilkins M.J."/>
            <person name="Hettich R.L."/>
            <person name="Lipton M.S."/>
            <person name="Williams K.H."/>
            <person name="Long P.E."/>
            <person name="Banfield J.F."/>
        </authorList>
    </citation>
    <scope>NUCLEOTIDE SEQUENCE [LARGE SCALE GENOMIC DNA]</scope>
</reference>
<dbReference type="InterPro" id="IPR011990">
    <property type="entry name" value="TPR-like_helical_dom_sf"/>
</dbReference>
<evidence type="ECO:0000313" key="1">
    <source>
        <dbReference type="EMBL" id="EKE26442.1"/>
    </source>
</evidence>
<comment type="caution">
    <text evidence="1">The sequence shown here is derived from an EMBL/GenBank/DDBJ whole genome shotgun (WGS) entry which is preliminary data.</text>
</comment>
<dbReference type="SUPFAM" id="SSF48452">
    <property type="entry name" value="TPR-like"/>
    <property type="match status" value="1"/>
</dbReference>
<name>K2FX42_9BACT</name>
<accession>K2FX42</accession>
<dbReference type="Gene3D" id="1.25.40.10">
    <property type="entry name" value="Tetratricopeptide repeat domain"/>
    <property type="match status" value="1"/>
</dbReference>
<dbReference type="AlphaFoldDB" id="K2FX42"/>
<organism evidence="1">
    <name type="scientific">uncultured bacterium</name>
    <name type="common">gcode 4</name>
    <dbReference type="NCBI Taxonomy" id="1234023"/>
    <lineage>
        <taxon>Bacteria</taxon>
        <taxon>environmental samples</taxon>
    </lineage>
</organism>
<proteinExistence type="predicted"/>